<evidence type="ECO:0000313" key="7">
    <source>
        <dbReference type="EMBL" id="ADY76779.1"/>
    </source>
</evidence>
<reference evidence="7 8" key="1">
    <citation type="submission" date="2010-04" db="EMBL/GenBank/DDBJ databases">
        <title>Novel immune-modulators identified by a rapid, functional screen of the Parapox virus genome.</title>
        <authorList>
            <person name="McGuire M.J."/>
            <person name="Sykes K.F."/>
            <person name="Johnston S.A."/>
        </authorList>
    </citation>
    <scope>NUCLEOTIDE SEQUENCE [LARGE SCALE GENOMIC DNA]</scope>
    <source>
        <strain evidence="7">D1701</strain>
    </source>
</reference>
<evidence type="ECO:0000256" key="5">
    <source>
        <dbReference type="SAM" id="MobiDB-lite"/>
    </source>
</evidence>
<dbReference type="InterPro" id="IPR006732">
    <property type="entry name" value="Poxvirus_O1"/>
</dbReference>
<comment type="subcellular location">
    <subcellularLocation>
        <location evidence="1">Membrane</location>
        <topology evidence="1">Single-pass membrane protein</topology>
    </subcellularLocation>
</comment>
<organismHost>
    <name type="scientific">Homo sapiens</name>
    <name type="common">Human</name>
    <dbReference type="NCBI Taxonomy" id="9606"/>
</organismHost>
<keyword evidence="3 6" id="KW-1133">Transmembrane helix</keyword>
<evidence type="ECO:0000256" key="2">
    <source>
        <dbReference type="ARBA" id="ARBA00022692"/>
    </source>
</evidence>
<evidence type="ECO:0000256" key="4">
    <source>
        <dbReference type="ARBA" id="ARBA00023136"/>
    </source>
</evidence>
<evidence type="ECO:0000313" key="8">
    <source>
        <dbReference type="Proteomes" id="UP000103309"/>
    </source>
</evidence>
<sequence length="723" mass="78312">MLLYPKKARDAAAALAKKNFCAEKLSRAQLLSLLPCGLHGDLPMSVYDEAVAASPANVMFFQPQHVRLPDLITALKSTRGICKKMMPAVCFHRRALLAADDIEVLEALLKAGLVYEPEVVAMVGKGRVSAVFALTCAPWTACARIKLSRTEVETVCRAIDPALVNEMIPKLEISPEDLVALADGSDIPPLNRALKSVDDVATCARLVCEWPYFNIIKFLDPSMVASREFAQAVREGAMTLCVRPVGADGMVGISKSRSRRLPEEHVDFHYEEADTADSCSRSFSTQSTRSTRSFSTQSTRSTRSARSSAPSTRSAETDTTDPDPDPNLDESRDEVGPLTRRFTMTSFHQRPSMRSSSASMRLHARGSFRASEPLMRSAARVPKARVSPTLDTAEELMWHLGEEWRKGRHAKTATLEKLLQDFRLNATFPRTMLASEAPNELKRKMLKVVCGWQVTGEPSSAATAAIEGSTDSILALLITEHGHVGGLISLLSKPPLPPGCGCEFCARHTAPGGSALRSASLTGATPANELDDAAILAAVFDVTLLAMHGVVDPCFAGSVCWGPLSRALSGARHMDAQRVVEALDYEKLIFANISCDGVKDTSALVRLSHLKISDFVPDAHVLTTRHAQALIAVSCVAEYLLAAVFFRVTVLRRMSKIREFVAKVVSVAMEATGTTAPSIKVHDRVETEIRECSESGEVPFCTIGLVLRTVLAILESLLGDGGD</sequence>
<keyword evidence="4 6" id="KW-0472">Membrane</keyword>
<feature type="compositionally biased region" description="Low complexity" evidence="5">
    <location>
        <begin position="280"/>
        <end position="314"/>
    </location>
</feature>
<feature type="compositionally biased region" description="Acidic residues" evidence="5">
    <location>
        <begin position="318"/>
        <end position="328"/>
    </location>
</feature>
<proteinExistence type="predicted"/>
<evidence type="ECO:0000256" key="1">
    <source>
        <dbReference type="ARBA" id="ARBA00004167"/>
    </source>
</evidence>
<evidence type="ECO:0000256" key="3">
    <source>
        <dbReference type="ARBA" id="ARBA00022989"/>
    </source>
</evidence>
<dbReference type="GO" id="GO:0016020">
    <property type="term" value="C:membrane"/>
    <property type="evidence" value="ECO:0007669"/>
    <property type="project" value="UniProtKB-SubCell"/>
</dbReference>
<dbReference type="Pfam" id="PF04497">
    <property type="entry name" value="Pox_E2-like"/>
    <property type="match status" value="2"/>
</dbReference>
<keyword evidence="2 6" id="KW-0812">Transmembrane</keyword>
<organism evidence="7 8">
    <name type="scientific">Orf virus</name>
    <name type="common">ORFV</name>
    <dbReference type="NCBI Taxonomy" id="10258"/>
    <lineage>
        <taxon>Viruses</taxon>
        <taxon>Varidnaviria</taxon>
        <taxon>Bamfordvirae</taxon>
        <taxon>Nucleocytoviricota</taxon>
        <taxon>Pokkesviricetes</taxon>
        <taxon>Chitovirales</taxon>
        <taxon>Poxviridae</taxon>
        <taxon>Chordopoxvirinae</taxon>
        <taxon>Parapoxvirus</taxon>
        <taxon>Parapoxvirus orf</taxon>
    </lineage>
</organism>
<feature type="transmembrane region" description="Helical" evidence="6">
    <location>
        <begin position="629"/>
        <end position="650"/>
    </location>
</feature>
<dbReference type="PIRSF" id="PIRSF015980">
    <property type="entry name" value="VAC_O1L"/>
    <property type="match status" value="1"/>
</dbReference>
<dbReference type="InterPro" id="IPR021155">
    <property type="entry name" value="Poxvirus_E2/O1"/>
</dbReference>
<feature type="region of interest" description="Disordered" evidence="5">
    <location>
        <begin position="279"/>
        <end position="361"/>
    </location>
</feature>
<name>F1AWY5_ORFV</name>
<dbReference type="EMBL" id="HM133903">
    <property type="protein sequence ID" value="ADY76779.1"/>
    <property type="molecule type" value="Genomic_DNA"/>
</dbReference>
<evidence type="ECO:0000256" key="6">
    <source>
        <dbReference type="SAM" id="Phobius"/>
    </source>
</evidence>
<organismHost>
    <name type="scientific">Capra hircus</name>
    <name type="common">Goat</name>
    <dbReference type="NCBI Taxonomy" id="9925"/>
</organismHost>
<accession>F1AWY5</accession>
<dbReference type="Proteomes" id="UP000103309">
    <property type="component" value="Segment"/>
</dbReference>
<protein>
    <submittedName>
        <fullName evidence="7">PP111</fullName>
    </submittedName>
</protein>
<feature type="compositionally biased region" description="Low complexity" evidence="5">
    <location>
        <begin position="352"/>
        <end position="361"/>
    </location>
</feature>
<organismHost>
    <name type="scientific">Ovis aries</name>
    <name type="common">Sheep</name>
    <dbReference type="NCBI Taxonomy" id="9940"/>
</organismHost>